<dbReference type="Pfam" id="PF01844">
    <property type="entry name" value="HNH"/>
    <property type="match status" value="1"/>
</dbReference>
<proteinExistence type="predicted"/>
<dbReference type="GO" id="GO:0003677">
    <property type="term" value="F:DNA binding"/>
    <property type="evidence" value="ECO:0007669"/>
    <property type="project" value="InterPro"/>
</dbReference>
<dbReference type="Gene3D" id="1.10.30.50">
    <property type="match status" value="1"/>
</dbReference>
<evidence type="ECO:0000256" key="1">
    <source>
        <dbReference type="SAM" id="MobiDB-lite"/>
    </source>
</evidence>
<feature type="domain" description="Nuclease associated modular" evidence="2">
    <location>
        <begin position="82"/>
        <end position="98"/>
    </location>
</feature>
<sequence length="213" mass="24005">MGKPCSEETKKKIGDANRGKVGWRKGIPHTEESKKNISNSLIGKKRNPLSDDLKQRLSAAKLGKKKSEETKKRMSVARKGKPGHPHTEETKEKIGFAFRGEKHPAWKGGISKQKGYRKEYAGIYKHKYRVLKQGNGGSFTIAEWENLKEQYGYRCPMCGKKEPSIKLAADHIIPIAKGGDNNITNIQPLCRSCNSIKHTKIYRITPDGELMLF</sequence>
<dbReference type="EMBL" id="MT141524">
    <property type="protein sequence ID" value="QJA64695.1"/>
    <property type="molecule type" value="Genomic_DNA"/>
</dbReference>
<feature type="domain" description="Nuclease associated modular" evidence="2">
    <location>
        <begin position="1"/>
        <end position="17"/>
    </location>
</feature>
<dbReference type="InterPro" id="IPR003615">
    <property type="entry name" value="HNH_nuc"/>
</dbReference>
<feature type="compositionally biased region" description="Basic and acidic residues" evidence="1">
    <location>
        <begin position="1"/>
        <end position="18"/>
    </location>
</feature>
<dbReference type="SUPFAM" id="SSF64496">
    <property type="entry name" value="DNA-binding domain of intron-encoded endonucleases"/>
    <property type="match status" value="2"/>
</dbReference>
<feature type="region of interest" description="Disordered" evidence="1">
    <location>
        <begin position="1"/>
        <end position="91"/>
    </location>
</feature>
<dbReference type="SMART" id="SM00507">
    <property type="entry name" value="HNHc"/>
    <property type="match status" value="1"/>
</dbReference>
<evidence type="ECO:0000259" key="3">
    <source>
        <dbReference type="SMART" id="SM00507"/>
    </source>
</evidence>
<reference evidence="4" key="1">
    <citation type="submission" date="2020-03" db="EMBL/GenBank/DDBJ databases">
        <title>The deep terrestrial virosphere.</title>
        <authorList>
            <person name="Holmfeldt K."/>
            <person name="Nilsson E."/>
            <person name="Simone D."/>
            <person name="Lopez-Fernandez M."/>
            <person name="Wu X."/>
            <person name="de Brujin I."/>
            <person name="Lundin D."/>
            <person name="Andersson A."/>
            <person name="Bertilsson S."/>
            <person name="Dopson M."/>
        </authorList>
    </citation>
    <scope>NUCLEOTIDE SEQUENCE</scope>
    <source>
        <strain evidence="4">MM415B00475</strain>
    </source>
</reference>
<evidence type="ECO:0000313" key="4">
    <source>
        <dbReference type="EMBL" id="QJA64695.1"/>
    </source>
</evidence>
<feature type="domain" description="Nuclease associated modular" evidence="2">
    <location>
        <begin position="45"/>
        <end position="61"/>
    </location>
</feature>
<feature type="domain" description="Nuclease associated modular" evidence="2">
    <location>
        <begin position="25"/>
        <end position="41"/>
    </location>
</feature>
<gene>
    <name evidence="4" type="ORF">MM415B00475_0029</name>
</gene>
<dbReference type="InterPro" id="IPR002711">
    <property type="entry name" value="HNH"/>
</dbReference>
<dbReference type="SMART" id="SM00496">
    <property type="entry name" value="IENR2"/>
    <property type="match status" value="5"/>
</dbReference>
<protein>
    <recommendedName>
        <fullName evidence="5">Homing endonuclease</fullName>
    </recommendedName>
</protein>
<dbReference type="AlphaFoldDB" id="A0A6M3J652"/>
<organism evidence="4">
    <name type="scientific">viral metagenome</name>
    <dbReference type="NCBI Taxonomy" id="1070528"/>
    <lineage>
        <taxon>unclassified sequences</taxon>
        <taxon>metagenomes</taxon>
        <taxon>organismal metagenomes</taxon>
    </lineage>
</organism>
<feature type="domain" description="Nuclease associated modular" evidence="2">
    <location>
        <begin position="62"/>
        <end position="78"/>
    </location>
</feature>
<name>A0A6M3J652_9ZZZZ</name>
<dbReference type="CDD" id="cd00085">
    <property type="entry name" value="HNHc"/>
    <property type="match status" value="1"/>
</dbReference>
<feature type="domain" description="HNH nuclease" evidence="3">
    <location>
        <begin position="142"/>
        <end position="195"/>
    </location>
</feature>
<dbReference type="GO" id="GO:0008270">
    <property type="term" value="F:zinc ion binding"/>
    <property type="evidence" value="ECO:0007669"/>
    <property type="project" value="InterPro"/>
</dbReference>
<evidence type="ECO:0008006" key="5">
    <source>
        <dbReference type="Google" id="ProtNLM"/>
    </source>
</evidence>
<feature type="compositionally biased region" description="Basic residues" evidence="1">
    <location>
        <begin position="73"/>
        <end position="84"/>
    </location>
</feature>
<evidence type="ECO:0000259" key="2">
    <source>
        <dbReference type="SMART" id="SM00496"/>
    </source>
</evidence>
<accession>A0A6M3J652</accession>
<dbReference type="Pfam" id="PF07460">
    <property type="entry name" value="NUMOD3"/>
    <property type="match status" value="2"/>
</dbReference>
<dbReference type="InterPro" id="IPR003611">
    <property type="entry name" value="NUMOD3"/>
</dbReference>
<dbReference type="GO" id="GO:0004519">
    <property type="term" value="F:endonuclease activity"/>
    <property type="evidence" value="ECO:0007669"/>
    <property type="project" value="InterPro"/>
</dbReference>